<dbReference type="SUPFAM" id="SSF51735">
    <property type="entry name" value="NAD(P)-binding Rossmann-fold domains"/>
    <property type="match status" value="1"/>
</dbReference>
<keyword evidence="2" id="KW-0560">Oxidoreductase</keyword>
<dbReference type="PANTHER" id="PTHR42760">
    <property type="entry name" value="SHORT-CHAIN DEHYDROGENASES/REDUCTASES FAMILY MEMBER"/>
    <property type="match status" value="1"/>
</dbReference>
<proteinExistence type="inferred from homology"/>
<protein>
    <submittedName>
        <fullName evidence="2">(S)-1-Phenylethanol dehydrogenase</fullName>
        <ecNumber evidence="2">1.1.1.311</ecNumber>
    </submittedName>
</protein>
<dbReference type="Pfam" id="PF13561">
    <property type="entry name" value="adh_short_C2"/>
    <property type="match status" value="1"/>
</dbReference>
<dbReference type="FunFam" id="3.40.50.720:FF:000084">
    <property type="entry name" value="Short-chain dehydrogenase reductase"/>
    <property type="match status" value="1"/>
</dbReference>
<dbReference type="GO" id="GO:0016616">
    <property type="term" value="F:oxidoreductase activity, acting on the CH-OH group of donors, NAD or NADP as acceptor"/>
    <property type="evidence" value="ECO:0007669"/>
    <property type="project" value="TreeGrafter"/>
</dbReference>
<dbReference type="InterPro" id="IPR036291">
    <property type="entry name" value="NAD(P)-bd_dom_sf"/>
</dbReference>
<dbReference type="EMBL" id="OJIN01000097">
    <property type="protein sequence ID" value="SPD73406.1"/>
    <property type="molecule type" value="Genomic_DNA"/>
</dbReference>
<dbReference type="Gene3D" id="3.40.50.720">
    <property type="entry name" value="NAD(P)-binding Rossmann-like Domain"/>
    <property type="match status" value="1"/>
</dbReference>
<name>A0A445MVA0_9BACT</name>
<sequence length="254" mass="27087">MKLQGRVAIVTGGGRGIGRAYCLRLAKEGAKVVVADLNMENATMVAKEIENAGGVGFAWKVDVSSESETQEMAKAAIDQFGNIDILVNNAAYMAECSYKPFTAYTVEEWERCFAVNVKGAWLCTKAVVPSMMNNGKGKIINISSGTIFAGIPMLLPYISSKGAIAVMTRSMARELGEYYINVNCLSPGYVAGTEGAQAMAGKPPGMEEALSSLQCIQRQQTPDDLVGTLIFLASDDSDFITGQLIEVDGGLQMP</sequence>
<accession>A0A445MVA0</accession>
<dbReference type="AlphaFoldDB" id="A0A445MVA0"/>
<dbReference type="GO" id="GO:0018449">
    <property type="term" value="F:1-phenylethanol dehydrogenase activity"/>
    <property type="evidence" value="ECO:0007669"/>
    <property type="project" value="UniProtKB-EC"/>
</dbReference>
<reference evidence="2" key="1">
    <citation type="submission" date="2018-01" db="EMBL/GenBank/DDBJ databases">
        <authorList>
            <person name="Regsiter A."/>
            <person name="William W."/>
        </authorList>
    </citation>
    <scope>NUCLEOTIDE SEQUENCE</scope>
    <source>
        <strain evidence="2">TRIP AH-1</strain>
    </source>
</reference>
<dbReference type="CDD" id="cd05233">
    <property type="entry name" value="SDR_c"/>
    <property type="match status" value="1"/>
</dbReference>
<dbReference type="InterPro" id="IPR002347">
    <property type="entry name" value="SDR_fam"/>
</dbReference>
<organism evidence="2">
    <name type="scientific">uncultured Desulfobacterium sp</name>
    <dbReference type="NCBI Taxonomy" id="201089"/>
    <lineage>
        <taxon>Bacteria</taxon>
        <taxon>Pseudomonadati</taxon>
        <taxon>Thermodesulfobacteriota</taxon>
        <taxon>Desulfobacteria</taxon>
        <taxon>Desulfobacterales</taxon>
        <taxon>Desulfobacteriaceae</taxon>
        <taxon>Desulfobacterium</taxon>
        <taxon>environmental samples</taxon>
    </lineage>
</organism>
<evidence type="ECO:0000256" key="1">
    <source>
        <dbReference type="ARBA" id="ARBA00006484"/>
    </source>
</evidence>
<comment type="similarity">
    <text evidence="1">Belongs to the short-chain dehydrogenases/reductases (SDR) family.</text>
</comment>
<dbReference type="NCBIfam" id="NF005559">
    <property type="entry name" value="PRK07231.1"/>
    <property type="match status" value="1"/>
</dbReference>
<gene>
    <name evidence="2" type="primary">ped</name>
    <name evidence="2" type="ORF">PITCH_A1860002</name>
</gene>
<dbReference type="PRINTS" id="PR00081">
    <property type="entry name" value="GDHRDH"/>
</dbReference>
<dbReference type="PRINTS" id="PR00080">
    <property type="entry name" value="SDRFAMILY"/>
</dbReference>
<evidence type="ECO:0000313" key="2">
    <source>
        <dbReference type="EMBL" id="SPD73406.1"/>
    </source>
</evidence>
<dbReference type="EC" id="1.1.1.311" evidence="2"/>